<keyword evidence="2" id="KW-1185">Reference proteome</keyword>
<accession>A0AAV8YLZ4</accession>
<proteinExistence type="predicted"/>
<dbReference type="Proteomes" id="UP001162162">
    <property type="component" value="Unassembled WGS sequence"/>
</dbReference>
<reference evidence="1" key="1">
    <citation type="journal article" date="2023" name="Insect Mol. Biol.">
        <title>Genome sequencing provides insights into the evolution of gene families encoding plant cell wall-degrading enzymes in longhorned beetles.</title>
        <authorList>
            <person name="Shin N.R."/>
            <person name="Okamura Y."/>
            <person name="Kirsch R."/>
            <person name="Pauchet Y."/>
        </authorList>
    </citation>
    <scope>NUCLEOTIDE SEQUENCE</scope>
    <source>
        <strain evidence="1">AMC_N1</strain>
    </source>
</reference>
<protein>
    <submittedName>
        <fullName evidence="1">Uncharacterized protein</fullName>
    </submittedName>
</protein>
<evidence type="ECO:0000313" key="2">
    <source>
        <dbReference type="Proteomes" id="UP001162162"/>
    </source>
</evidence>
<dbReference type="EMBL" id="JAPWTK010000067">
    <property type="protein sequence ID" value="KAJ8952567.1"/>
    <property type="molecule type" value="Genomic_DNA"/>
</dbReference>
<dbReference type="AlphaFoldDB" id="A0AAV8YLZ4"/>
<gene>
    <name evidence="1" type="ORF">NQ318_006934</name>
</gene>
<organism evidence="1 2">
    <name type="scientific">Aromia moschata</name>
    <dbReference type="NCBI Taxonomy" id="1265417"/>
    <lineage>
        <taxon>Eukaryota</taxon>
        <taxon>Metazoa</taxon>
        <taxon>Ecdysozoa</taxon>
        <taxon>Arthropoda</taxon>
        <taxon>Hexapoda</taxon>
        <taxon>Insecta</taxon>
        <taxon>Pterygota</taxon>
        <taxon>Neoptera</taxon>
        <taxon>Endopterygota</taxon>
        <taxon>Coleoptera</taxon>
        <taxon>Polyphaga</taxon>
        <taxon>Cucujiformia</taxon>
        <taxon>Chrysomeloidea</taxon>
        <taxon>Cerambycidae</taxon>
        <taxon>Cerambycinae</taxon>
        <taxon>Callichromatini</taxon>
        <taxon>Aromia</taxon>
    </lineage>
</organism>
<feature type="non-terminal residue" evidence="1">
    <location>
        <position position="1"/>
    </location>
</feature>
<evidence type="ECO:0000313" key="1">
    <source>
        <dbReference type="EMBL" id="KAJ8952567.1"/>
    </source>
</evidence>
<name>A0AAV8YLZ4_9CUCU</name>
<sequence length="287" mass="33453">FRLRTRNLCQLTLQKVKNYFSDEYCEIVASNVKPNVKTENVFKDIQCPGVKNENAKMRVNKKGKKVKSEYRYVKNEDAELPDANNVPPKVIKFSKNHNEVLLQVYYEVTQCEQNFSSGYWNKISERWAELMPQKPIAIEKLSTQIQRVLAKNLLSTAELNHIKREVAEKQKHQIQNTVQCQTPEPEPSSDSEGSFVEVVHTPYIKPEPSEYLNEIDIEFNSLDMKLEAESDSESLPELERMDIPALDFRIEDICSLEVKREAYDNYMRQEDSYVSNGTDDFKNKRIN</sequence>
<comment type="caution">
    <text evidence="1">The sequence shown here is derived from an EMBL/GenBank/DDBJ whole genome shotgun (WGS) entry which is preliminary data.</text>
</comment>